<comment type="caution">
    <text evidence="1">The sequence shown here is derived from an EMBL/GenBank/DDBJ whole genome shotgun (WGS) entry which is preliminary data.</text>
</comment>
<proteinExistence type="predicted"/>
<keyword evidence="2" id="KW-1185">Reference proteome</keyword>
<gene>
    <name evidence="1" type="ORF">DVH24_002310</name>
</gene>
<evidence type="ECO:0000313" key="2">
    <source>
        <dbReference type="Proteomes" id="UP000290289"/>
    </source>
</evidence>
<dbReference type="AlphaFoldDB" id="A0A498I9A0"/>
<name>A0A498I9A0_MALDO</name>
<protein>
    <submittedName>
        <fullName evidence="1">Uncharacterized protein</fullName>
    </submittedName>
</protein>
<reference evidence="1 2" key="1">
    <citation type="submission" date="2018-10" db="EMBL/GenBank/DDBJ databases">
        <title>A high-quality apple genome assembly.</title>
        <authorList>
            <person name="Hu J."/>
        </authorList>
    </citation>
    <scope>NUCLEOTIDE SEQUENCE [LARGE SCALE GENOMIC DNA]</scope>
    <source>
        <strain evidence="2">cv. HFTH1</strain>
        <tissue evidence="1">Young leaf</tissue>
    </source>
</reference>
<dbReference type="Proteomes" id="UP000290289">
    <property type="component" value="Chromosome 13"/>
</dbReference>
<sequence>MEESTFEVLPASDTCPTEEIALADLELSLESVITQTGGDEKILNAVLDSTPAHPIIFKEICGKSSKQAKICMGMKKKRNGSQILFQEIWPVHKLWMLNTRFKSVRQRHKPRWRGFYLITKFHSHRRPNKKNLTTHLKRIIDKHLNPYLLSLYDATKE</sequence>
<accession>A0A498I9A0</accession>
<organism evidence="1 2">
    <name type="scientific">Malus domestica</name>
    <name type="common">Apple</name>
    <name type="synonym">Pyrus malus</name>
    <dbReference type="NCBI Taxonomy" id="3750"/>
    <lineage>
        <taxon>Eukaryota</taxon>
        <taxon>Viridiplantae</taxon>
        <taxon>Streptophyta</taxon>
        <taxon>Embryophyta</taxon>
        <taxon>Tracheophyta</taxon>
        <taxon>Spermatophyta</taxon>
        <taxon>Magnoliopsida</taxon>
        <taxon>eudicotyledons</taxon>
        <taxon>Gunneridae</taxon>
        <taxon>Pentapetalae</taxon>
        <taxon>rosids</taxon>
        <taxon>fabids</taxon>
        <taxon>Rosales</taxon>
        <taxon>Rosaceae</taxon>
        <taxon>Amygdaloideae</taxon>
        <taxon>Maleae</taxon>
        <taxon>Malus</taxon>
    </lineage>
</organism>
<dbReference type="EMBL" id="RDQH01000339">
    <property type="protein sequence ID" value="RXH78792.1"/>
    <property type="molecule type" value="Genomic_DNA"/>
</dbReference>
<evidence type="ECO:0000313" key="1">
    <source>
        <dbReference type="EMBL" id="RXH78792.1"/>
    </source>
</evidence>